<name>A0A1S1HU38_PROST</name>
<dbReference type="OrthoDB" id="37622at2"/>
<dbReference type="Proteomes" id="UP000179588">
    <property type="component" value="Unassembled WGS sequence"/>
</dbReference>
<comment type="similarity">
    <text evidence="1">Belongs to the CutA family.</text>
</comment>
<sequence>MTKNDVSYKNELQPCIILCTTNSQSNAIKIAQLLLDKHLAACVSLLPELTSLYRWEDGIAQDKEIMLFIKSTYKNQSKLFATIKEIHPYETPELICLDLDQVDGSYLEWLIKSVK</sequence>
<dbReference type="EMBL" id="LVIE01000090">
    <property type="protein sequence ID" value="OHT24931.1"/>
    <property type="molecule type" value="Genomic_DNA"/>
</dbReference>
<reference evidence="3 4" key="1">
    <citation type="submission" date="2016-03" db="EMBL/GenBank/DDBJ databases">
        <title>Genome sequence of Providencia stuartii strain, isolated from the salivary glands of larval Lucilia sericata.</title>
        <authorList>
            <person name="Yuan Y."/>
            <person name="Zhang Y."/>
            <person name="Fu S."/>
            <person name="Crippen T.L."/>
            <person name="Visi D."/>
            <person name="Benbow M.E."/>
            <person name="Allen M."/>
            <person name="Tomberlin J.K."/>
            <person name="Sze S.-H."/>
            <person name="Tarone A.M."/>
        </authorList>
    </citation>
    <scope>NUCLEOTIDE SEQUENCE [LARGE SCALE GENOMIC DNA]</scope>
    <source>
        <strain evidence="3 4">Crippen</strain>
    </source>
</reference>
<dbReference type="Pfam" id="PF03091">
    <property type="entry name" value="CutA1"/>
    <property type="match status" value="1"/>
</dbReference>
<organism evidence="3 4">
    <name type="scientific">Providencia stuartii</name>
    <dbReference type="NCBI Taxonomy" id="588"/>
    <lineage>
        <taxon>Bacteria</taxon>
        <taxon>Pseudomonadati</taxon>
        <taxon>Pseudomonadota</taxon>
        <taxon>Gammaproteobacteria</taxon>
        <taxon>Enterobacterales</taxon>
        <taxon>Morganellaceae</taxon>
        <taxon>Providencia</taxon>
    </lineage>
</organism>
<dbReference type="AlphaFoldDB" id="A0A1S1HU38"/>
<dbReference type="EMBL" id="ABMABF030000002">
    <property type="protein sequence ID" value="EMJ5132988.1"/>
    <property type="molecule type" value="Genomic_DNA"/>
</dbReference>
<dbReference type="InterPro" id="IPR015867">
    <property type="entry name" value="N-reg_PII/ATP_PRibTrfase_C"/>
</dbReference>
<proteinExistence type="inferred from homology"/>
<evidence type="ECO:0000313" key="3">
    <source>
        <dbReference type="EMBL" id="OHT24931.1"/>
    </source>
</evidence>
<keyword evidence="4" id="KW-1185">Reference proteome</keyword>
<evidence type="ECO:0000313" key="4">
    <source>
        <dbReference type="Proteomes" id="UP000179588"/>
    </source>
</evidence>
<dbReference type="InterPro" id="IPR011322">
    <property type="entry name" value="N-reg_PII-like_a/b"/>
</dbReference>
<dbReference type="PANTHER" id="PTHR23419">
    <property type="entry name" value="DIVALENT CATION TOLERANCE CUTA-RELATED"/>
    <property type="match status" value="1"/>
</dbReference>
<gene>
    <name evidence="3" type="ORF">A3Q29_16120</name>
    <name evidence="2" type="ORF">RG298_000659</name>
</gene>
<evidence type="ECO:0000256" key="1">
    <source>
        <dbReference type="ARBA" id="ARBA00010169"/>
    </source>
</evidence>
<dbReference type="GO" id="GO:0005507">
    <property type="term" value="F:copper ion binding"/>
    <property type="evidence" value="ECO:0007669"/>
    <property type="project" value="TreeGrafter"/>
</dbReference>
<evidence type="ECO:0000313" key="2">
    <source>
        <dbReference type="EMBL" id="EMJ5132988.1"/>
    </source>
</evidence>
<dbReference type="RefSeq" id="WP_070926163.1">
    <property type="nucleotide sequence ID" value="NZ_CANMXG010000002.1"/>
</dbReference>
<protein>
    <submittedName>
        <fullName evidence="3">AAA family ATPase</fullName>
    </submittedName>
    <submittedName>
        <fullName evidence="2">Divalent-cation tolerance protein CutA</fullName>
    </submittedName>
</protein>
<dbReference type="PANTHER" id="PTHR23419:SF8">
    <property type="entry name" value="FI09726P"/>
    <property type="match status" value="1"/>
</dbReference>
<accession>A0A1S1HU38</accession>
<dbReference type="GO" id="GO:0010038">
    <property type="term" value="P:response to metal ion"/>
    <property type="evidence" value="ECO:0007669"/>
    <property type="project" value="InterPro"/>
</dbReference>
<comment type="caution">
    <text evidence="3">The sequence shown here is derived from an EMBL/GenBank/DDBJ whole genome shotgun (WGS) entry which is preliminary data.</text>
</comment>
<reference evidence="2" key="2">
    <citation type="submission" date="2024-02" db="EMBL/GenBank/DDBJ databases">
        <authorList>
            <consortium name="Clinical and Environmental Microbiology Branch: Whole genome sequencing antimicrobial resistance pathogens in the healthcare setting"/>
        </authorList>
    </citation>
    <scope>NUCLEOTIDE SEQUENCE</scope>
    <source>
        <strain evidence="2">2021GO-0154</strain>
    </source>
</reference>
<dbReference type="Gene3D" id="3.30.70.120">
    <property type="match status" value="1"/>
</dbReference>
<dbReference type="GeneID" id="92279555"/>
<dbReference type="SUPFAM" id="SSF54913">
    <property type="entry name" value="GlnB-like"/>
    <property type="match status" value="1"/>
</dbReference>
<dbReference type="InterPro" id="IPR004323">
    <property type="entry name" value="Ion_tolerance_CutA"/>
</dbReference>